<dbReference type="GO" id="GO:0003677">
    <property type="term" value="F:DNA binding"/>
    <property type="evidence" value="ECO:0007669"/>
    <property type="project" value="UniProtKB-KW"/>
</dbReference>
<dbReference type="EMBL" id="CP001322">
    <property type="protein sequence ID" value="ACL05859.1"/>
    <property type="molecule type" value="Genomic_DNA"/>
</dbReference>
<dbReference type="Gene3D" id="1.10.443.10">
    <property type="entry name" value="Intergrase catalytic core"/>
    <property type="match status" value="1"/>
</dbReference>
<dbReference type="GO" id="GO:0015074">
    <property type="term" value="P:DNA integration"/>
    <property type="evidence" value="ECO:0007669"/>
    <property type="project" value="InterPro"/>
</dbReference>
<dbReference type="PANTHER" id="PTHR30349:SF64">
    <property type="entry name" value="PROPHAGE INTEGRASE INTD-RELATED"/>
    <property type="match status" value="1"/>
</dbReference>
<dbReference type="KEGG" id="dal:Dalk_4176"/>
<dbReference type="HOGENOM" id="CLU_027562_17_7_7"/>
<dbReference type="eggNOG" id="COG0582">
    <property type="taxonomic scope" value="Bacteria"/>
</dbReference>
<dbReference type="InterPro" id="IPR013762">
    <property type="entry name" value="Integrase-like_cat_sf"/>
</dbReference>
<dbReference type="Proteomes" id="UP000000739">
    <property type="component" value="Chromosome"/>
</dbReference>
<sequence>MPKKEKSARYRGVYRVQGKTGVSYGIDYVHPATGQRIQKIVKTASSESEAFDIRCVELADAKRDAKNLTYGIAAKSKPVLFEDTVDAYLDWAKENKKSWETDFHRSKALKEGFKGKLLSDINPFMCEKYKMARAKAIAKKSVNKELSLARQAIDKAIEWGKYDGTNPFDKVARFKVTKGRKPGSLTPEQVQNIMDEIAHPVKRDMVAFDFYAGWRISEIRNLKWEDVDLEAGAAWIVEPKNGQSVKVELSNAALSIIKKQDRKGPYVFCFKNGMPFKTNLHKTITNAAKRAGVDLPPRKAWHILRRTWASMMLQNGCDVETLRVLGNWKDYSMPMWYADAGSPEHKKRILNRMPELGQESKVMEIEEKRVTV</sequence>
<proteinExistence type="inferred from homology"/>
<keyword evidence="2" id="KW-0238">DNA-binding</keyword>
<dbReference type="InterPro" id="IPR050090">
    <property type="entry name" value="Tyrosine_recombinase_XerCD"/>
</dbReference>
<evidence type="ECO:0000313" key="5">
    <source>
        <dbReference type="EMBL" id="ACL05859.1"/>
    </source>
</evidence>
<dbReference type="InterPro" id="IPR010998">
    <property type="entry name" value="Integrase_recombinase_N"/>
</dbReference>
<keyword evidence="3" id="KW-0233">DNA recombination</keyword>
<comment type="similarity">
    <text evidence="1">Belongs to the 'phage' integrase family.</text>
</comment>
<accession>B8FMY9</accession>
<evidence type="ECO:0000256" key="1">
    <source>
        <dbReference type="ARBA" id="ARBA00008857"/>
    </source>
</evidence>
<dbReference type="Gene3D" id="1.10.150.130">
    <property type="match status" value="1"/>
</dbReference>
<protein>
    <submittedName>
        <fullName evidence="5">Integrase family protein</fullName>
    </submittedName>
</protein>
<dbReference type="InterPro" id="IPR002104">
    <property type="entry name" value="Integrase_catalytic"/>
</dbReference>
<evidence type="ECO:0000313" key="6">
    <source>
        <dbReference type="Proteomes" id="UP000000739"/>
    </source>
</evidence>
<dbReference type="Pfam" id="PF00589">
    <property type="entry name" value="Phage_integrase"/>
    <property type="match status" value="1"/>
</dbReference>
<dbReference type="CDD" id="cd00796">
    <property type="entry name" value="INT_Rci_Hp1_C"/>
    <property type="match status" value="1"/>
</dbReference>
<feature type="domain" description="Tyr recombinase" evidence="4">
    <location>
        <begin position="180"/>
        <end position="351"/>
    </location>
</feature>
<dbReference type="PROSITE" id="PS51898">
    <property type="entry name" value="TYR_RECOMBINASE"/>
    <property type="match status" value="1"/>
</dbReference>
<keyword evidence="6" id="KW-1185">Reference proteome</keyword>
<evidence type="ECO:0000256" key="2">
    <source>
        <dbReference type="ARBA" id="ARBA00023125"/>
    </source>
</evidence>
<evidence type="ECO:0000259" key="4">
    <source>
        <dbReference type="PROSITE" id="PS51898"/>
    </source>
</evidence>
<dbReference type="AlphaFoldDB" id="B8FMY9"/>
<gene>
    <name evidence="5" type="ordered locus">Dalk_4176</name>
</gene>
<dbReference type="InterPro" id="IPR011010">
    <property type="entry name" value="DNA_brk_join_enz"/>
</dbReference>
<reference evidence="5 6" key="1">
    <citation type="journal article" date="2012" name="Environ. Microbiol.">
        <title>The genome sequence of Desulfatibacillum alkenivorans AK-01: a blueprint for anaerobic alkane oxidation.</title>
        <authorList>
            <person name="Callaghan A.V."/>
            <person name="Morris B.E."/>
            <person name="Pereira I.A."/>
            <person name="McInerney M.J."/>
            <person name="Austin R.N."/>
            <person name="Groves J.T."/>
            <person name="Kukor J.J."/>
            <person name="Suflita J.M."/>
            <person name="Young L.Y."/>
            <person name="Zylstra G.J."/>
            <person name="Wawrik B."/>
        </authorList>
    </citation>
    <scope>NUCLEOTIDE SEQUENCE [LARGE SCALE GENOMIC DNA]</scope>
    <source>
        <strain evidence="5 6">AK-01</strain>
    </source>
</reference>
<dbReference type="GO" id="GO:0006310">
    <property type="term" value="P:DNA recombination"/>
    <property type="evidence" value="ECO:0007669"/>
    <property type="project" value="UniProtKB-KW"/>
</dbReference>
<organism evidence="5 6">
    <name type="scientific">Desulfatibacillum aliphaticivorans</name>
    <dbReference type="NCBI Taxonomy" id="218208"/>
    <lineage>
        <taxon>Bacteria</taxon>
        <taxon>Pseudomonadati</taxon>
        <taxon>Thermodesulfobacteriota</taxon>
        <taxon>Desulfobacteria</taxon>
        <taxon>Desulfobacterales</taxon>
        <taxon>Desulfatibacillaceae</taxon>
        <taxon>Desulfatibacillum</taxon>
    </lineage>
</organism>
<dbReference type="PANTHER" id="PTHR30349">
    <property type="entry name" value="PHAGE INTEGRASE-RELATED"/>
    <property type="match status" value="1"/>
</dbReference>
<dbReference type="SUPFAM" id="SSF56349">
    <property type="entry name" value="DNA breaking-rejoining enzymes"/>
    <property type="match status" value="1"/>
</dbReference>
<evidence type="ECO:0000256" key="3">
    <source>
        <dbReference type="ARBA" id="ARBA00023172"/>
    </source>
</evidence>
<name>B8FMY9_DESAL</name>
<dbReference type="RefSeq" id="WP_015948906.1">
    <property type="nucleotide sequence ID" value="NC_011768.1"/>
</dbReference>